<evidence type="ECO:0000313" key="1">
    <source>
        <dbReference type="EMBL" id="MCR9036484.1"/>
    </source>
</evidence>
<evidence type="ECO:0000313" key="2">
    <source>
        <dbReference type="Proteomes" id="UP001204320"/>
    </source>
</evidence>
<accession>A0ABT1Z8E6</accession>
<sequence length="112" mass="12896">MAFLRDLGARDRFSSYHSPVLDGKQWQLFDGCRSHEGSNAYPKGFEKLLKYLADEFGCEEMRPQPDDTCDGPTESECLAMLAFYDLPSGEEARQRLENGTFAHWTKRLRELL</sequence>
<reference evidence="1 2" key="1">
    <citation type="submission" date="2022-08" db="EMBL/GenBank/DDBJ databases">
        <title>Tractidigestivibacter montrealensis type strain KD21.</title>
        <authorList>
            <person name="Diop K."/>
            <person name="Richard C."/>
            <person name="Routy B."/>
        </authorList>
    </citation>
    <scope>NUCLEOTIDE SEQUENCE [LARGE SCALE GENOMIC DNA]</scope>
    <source>
        <strain evidence="1 2">KD21</strain>
    </source>
</reference>
<comment type="caution">
    <text evidence="1">The sequence shown here is derived from an EMBL/GenBank/DDBJ whole genome shotgun (WGS) entry which is preliminary data.</text>
</comment>
<proteinExistence type="predicted"/>
<gene>
    <name evidence="1" type="ORF">NVS32_05915</name>
</gene>
<dbReference type="EMBL" id="JANSKA010000003">
    <property type="protein sequence ID" value="MCR9036484.1"/>
    <property type="molecule type" value="Genomic_DNA"/>
</dbReference>
<organism evidence="1 2">
    <name type="scientific">Tractidigestivibacter montrealensis</name>
    <dbReference type="NCBI Taxonomy" id="2972466"/>
    <lineage>
        <taxon>Bacteria</taxon>
        <taxon>Bacillati</taxon>
        <taxon>Actinomycetota</taxon>
        <taxon>Coriobacteriia</taxon>
        <taxon>Coriobacteriales</taxon>
        <taxon>Atopobiaceae</taxon>
        <taxon>Tractidigestivibacter</taxon>
    </lineage>
</organism>
<dbReference type="RefSeq" id="WP_258499052.1">
    <property type="nucleotide sequence ID" value="NZ_JANSKA010000003.1"/>
</dbReference>
<protein>
    <submittedName>
        <fullName evidence="1">Uncharacterized protein</fullName>
    </submittedName>
</protein>
<name>A0ABT1Z8E6_9ACTN</name>
<keyword evidence="2" id="KW-1185">Reference proteome</keyword>
<dbReference type="Proteomes" id="UP001204320">
    <property type="component" value="Unassembled WGS sequence"/>
</dbReference>